<keyword evidence="1" id="KW-1133">Transmembrane helix</keyword>
<dbReference type="GeneID" id="39979700"/>
<keyword evidence="1" id="KW-0812">Transmembrane</keyword>
<dbReference type="RefSeq" id="XP_028875328.1">
    <property type="nucleotide sequence ID" value="XM_029019921.1"/>
</dbReference>
<evidence type="ECO:0000313" key="2">
    <source>
        <dbReference type="EMBL" id="OII74108.1"/>
    </source>
</evidence>
<accession>A0A1J4MM81</accession>
<evidence type="ECO:0000256" key="1">
    <source>
        <dbReference type="SAM" id="Phobius"/>
    </source>
</evidence>
<gene>
    <name evidence="2" type="ORF">cubi_02910</name>
</gene>
<sequence length="169" mass="19704">MLIIDRIVFATFFFALFIAIYSITILYGAVPWMELNTWKNYPYKEYSLPQMIIKSKPTSFSNEIVLFSPFLNGTFNKISHTKYDYPIYEYNQMEKGCKHLINYDITIPPGGWIIYSSCQKSYENPKGYNSIRAIGYPAYGKALNVSIPVDVKDWYHAFHNHIKVPIKVT</sequence>
<dbReference type="Proteomes" id="UP000186176">
    <property type="component" value="Unassembled WGS sequence"/>
</dbReference>
<protein>
    <submittedName>
        <fullName evidence="2">Uncharacterized protein</fullName>
    </submittedName>
</protein>
<dbReference type="AlphaFoldDB" id="A0A1J4MM81"/>
<comment type="caution">
    <text evidence="2">The sequence shown here is derived from an EMBL/GenBank/DDBJ whole genome shotgun (WGS) entry which is preliminary data.</text>
</comment>
<dbReference type="EMBL" id="LRBP01000013">
    <property type="protein sequence ID" value="OII74108.1"/>
    <property type="molecule type" value="Genomic_DNA"/>
</dbReference>
<organism evidence="2 3">
    <name type="scientific">Cryptosporidium ubiquitum</name>
    <dbReference type="NCBI Taxonomy" id="857276"/>
    <lineage>
        <taxon>Eukaryota</taxon>
        <taxon>Sar</taxon>
        <taxon>Alveolata</taxon>
        <taxon>Apicomplexa</taxon>
        <taxon>Conoidasida</taxon>
        <taxon>Coccidia</taxon>
        <taxon>Eucoccidiorida</taxon>
        <taxon>Eimeriorina</taxon>
        <taxon>Cryptosporidiidae</taxon>
        <taxon>Cryptosporidium</taxon>
    </lineage>
</organism>
<keyword evidence="1" id="KW-0472">Membrane</keyword>
<proteinExistence type="predicted"/>
<keyword evidence="3" id="KW-1185">Reference proteome</keyword>
<name>A0A1J4MM81_9CRYT</name>
<feature type="transmembrane region" description="Helical" evidence="1">
    <location>
        <begin position="7"/>
        <end position="30"/>
    </location>
</feature>
<dbReference type="VEuPathDB" id="CryptoDB:cubi_02910"/>
<evidence type="ECO:0000313" key="3">
    <source>
        <dbReference type="Proteomes" id="UP000186176"/>
    </source>
</evidence>
<dbReference type="OrthoDB" id="339210at2759"/>
<reference evidence="2 3" key="1">
    <citation type="submission" date="2016-10" db="EMBL/GenBank/DDBJ databases">
        <title>Reductive evolution of mitochondrial metabolism and differential evolution of invasion-related proteins in Cryptosporidium.</title>
        <authorList>
            <person name="Liu S."/>
            <person name="Roellig D.M."/>
            <person name="Guo Y."/>
            <person name="Li N."/>
            <person name="Frace M.A."/>
            <person name="Tang K."/>
            <person name="Zhang L."/>
            <person name="Feng Y."/>
            <person name="Xiao L."/>
        </authorList>
    </citation>
    <scope>NUCLEOTIDE SEQUENCE [LARGE SCALE GENOMIC DNA]</scope>
    <source>
        <strain evidence="2">39726</strain>
    </source>
</reference>